<evidence type="ECO:0000313" key="1">
    <source>
        <dbReference type="EMBL" id="CAK5082838.1"/>
    </source>
</evidence>
<sequence>MIGNSNDGLEKLKENWRNYCYIDKQNVEFERPEEWAVQYKNEIGLQNDGFRLAYLGEDNDELMSAINDKESGLTTKQKEEIFKEILNNFHLHKVTFLEAHKMFNLFKFTTKTTSETQNELAVQQTNSEIQPEHLKQPTETSSQKQKETYYGIKFEMKKIKAIFENQGENKKVNENEEDGDEKALNVLNRQLTDLKSVNSKVFQQFEGNIKLKTDWQKCLNYVILLKIFVKNHLKMKKKIFEKFEKECKLNKLNVEKENKKIKKLYELVVKEKNEEKNPEKLKSFLNKLFKELKKIIGQIDNKNQLMEYFEELKSIEKKSEDKGHRVEIIEKMNSLVNGENIEEFDERLENKYKFLLENWKKLFFEEEKEKNIFYKQLLPEIKGIENYFIDSGDLFVGYCLTKRIENSFNKDGTVKFSEFLSNGVGQEYGLELNEVLGQKRIDIG</sequence>
<gene>
    <name evidence="1" type="ORF">MENTE1834_LOCUS30141</name>
</gene>
<comment type="caution">
    <text evidence="1">The sequence shown here is derived from an EMBL/GenBank/DDBJ whole genome shotgun (WGS) entry which is preliminary data.</text>
</comment>
<dbReference type="EMBL" id="CAVMJV010000048">
    <property type="protein sequence ID" value="CAK5082838.1"/>
    <property type="molecule type" value="Genomic_DNA"/>
</dbReference>
<dbReference type="Proteomes" id="UP001497535">
    <property type="component" value="Unassembled WGS sequence"/>
</dbReference>
<keyword evidence="2" id="KW-1185">Reference proteome</keyword>
<accession>A0ACB0ZXA8</accession>
<proteinExistence type="predicted"/>
<organism evidence="1 2">
    <name type="scientific">Meloidogyne enterolobii</name>
    <name type="common">Root-knot nematode worm</name>
    <name type="synonym">Meloidogyne mayaguensis</name>
    <dbReference type="NCBI Taxonomy" id="390850"/>
    <lineage>
        <taxon>Eukaryota</taxon>
        <taxon>Metazoa</taxon>
        <taxon>Ecdysozoa</taxon>
        <taxon>Nematoda</taxon>
        <taxon>Chromadorea</taxon>
        <taxon>Rhabditida</taxon>
        <taxon>Tylenchina</taxon>
        <taxon>Tylenchomorpha</taxon>
        <taxon>Tylenchoidea</taxon>
        <taxon>Meloidogynidae</taxon>
        <taxon>Meloidogyninae</taxon>
        <taxon>Meloidogyne</taxon>
    </lineage>
</organism>
<reference evidence="1" key="1">
    <citation type="submission" date="2023-11" db="EMBL/GenBank/DDBJ databases">
        <authorList>
            <person name="Poullet M."/>
        </authorList>
    </citation>
    <scope>NUCLEOTIDE SEQUENCE</scope>
    <source>
        <strain evidence="1">E1834</strain>
    </source>
</reference>
<evidence type="ECO:0000313" key="2">
    <source>
        <dbReference type="Proteomes" id="UP001497535"/>
    </source>
</evidence>
<protein>
    <submittedName>
        <fullName evidence="1">Uncharacterized protein</fullName>
    </submittedName>
</protein>
<name>A0ACB0ZXA8_MELEN</name>